<feature type="non-terminal residue" evidence="2">
    <location>
        <position position="1"/>
    </location>
</feature>
<dbReference type="PANTHER" id="PTHR47331:SF1">
    <property type="entry name" value="GAG-LIKE PROTEIN"/>
    <property type="match status" value="1"/>
</dbReference>
<name>A0A1E1WH78_PECGO</name>
<proteinExistence type="predicted"/>
<evidence type="ECO:0000313" key="2">
    <source>
        <dbReference type="EMBL" id="JAT86339.1"/>
    </source>
</evidence>
<evidence type="ECO:0000256" key="1">
    <source>
        <dbReference type="SAM" id="Coils"/>
    </source>
</evidence>
<dbReference type="PANTHER" id="PTHR47331">
    <property type="entry name" value="PHD-TYPE DOMAIN-CONTAINING PROTEIN"/>
    <property type="match status" value="1"/>
</dbReference>
<keyword evidence="1" id="KW-0175">Coiled coil</keyword>
<evidence type="ECO:0008006" key="3">
    <source>
        <dbReference type="Google" id="ProtNLM"/>
    </source>
</evidence>
<feature type="coiled-coil region" evidence="1">
    <location>
        <begin position="49"/>
        <end position="76"/>
    </location>
</feature>
<dbReference type="OrthoDB" id="8065733at2759"/>
<gene>
    <name evidence="2" type="ORF">g.950</name>
</gene>
<sequence length="160" mass="18786">LLGVEVCAQIMKGDIIKGSPGTPCAQNTCLGWILFGNIQEKTQEDHVIVMHANLNLDDLLKTMWELENEDERIQTQEERKCEQHYQATHSRSDDGRYIVRLPKKTEELLSTKGETRNIALRRLNQLERRFEKDERLQIEYVKVMEEYQRLSHMEEVKESG</sequence>
<protein>
    <recommendedName>
        <fullName evidence="3">Peptidase aspartic putative domain-containing protein</fullName>
    </recommendedName>
</protein>
<feature type="non-terminal residue" evidence="2">
    <location>
        <position position="160"/>
    </location>
</feature>
<dbReference type="AlphaFoldDB" id="A0A1E1WH78"/>
<dbReference type="EMBL" id="GDQN01004715">
    <property type="protein sequence ID" value="JAT86339.1"/>
    <property type="molecule type" value="Transcribed_RNA"/>
</dbReference>
<accession>A0A1E1WH78</accession>
<reference evidence="2" key="1">
    <citation type="submission" date="2015-09" db="EMBL/GenBank/DDBJ databases">
        <title>De novo assembly of Pectinophora gossypiella (Pink Bollworm) gut transcriptome.</title>
        <authorList>
            <person name="Tassone E.E."/>
        </authorList>
    </citation>
    <scope>NUCLEOTIDE SEQUENCE</scope>
</reference>
<organism evidence="2">
    <name type="scientific">Pectinophora gossypiella</name>
    <name type="common">Cotton pink bollworm</name>
    <name type="synonym">Depressaria gossypiella</name>
    <dbReference type="NCBI Taxonomy" id="13191"/>
    <lineage>
        <taxon>Eukaryota</taxon>
        <taxon>Metazoa</taxon>
        <taxon>Ecdysozoa</taxon>
        <taxon>Arthropoda</taxon>
        <taxon>Hexapoda</taxon>
        <taxon>Insecta</taxon>
        <taxon>Pterygota</taxon>
        <taxon>Neoptera</taxon>
        <taxon>Endopterygota</taxon>
        <taxon>Lepidoptera</taxon>
        <taxon>Glossata</taxon>
        <taxon>Ditrysia</taxon>
        <taxon>Gelechioidea</taxon>
        <taxon>Gelechiidae</taxon>
        <taxon>Apatetrinae</taxon>
        <taxon>Pectinophora</taxon>
    </lineage>
</organism>